<dbReference type="InterPro" id="IPR005482">
    <property type="entry name" value="Biotin_COase_C"/>
</dbReference>
<evidence type="ECO:0000259" key="9">
    <source>
        <dbReference type="PROSITE" id="PS50975"/>
    </source>
</evidence>
<dbReference type="Gene3D" id="3.30.470.20">
    <property type="entry name" value="ATP-grasp fold, B domain"/>
    <property type="match status" value="1"/>
</dbReference>
<dbReference type="GO" id="GO:0004847">
    <property type="term" value="F:urea carboxylase activity"/>
    <property type="evidence" value="ECO:0007669"/>
    <property type="project" value="TreeGrafter"/>
</dbReference>
<dbReference type="InterPro" id="IPR003833">
    <property type="entry name" value="CT_C_D"/>
</dbReference>
<evidence type="ECO:0000259" key="10">
    <source>
        <dbReference type="PROSITE" id="PS50979"/>
    </source>
</evidence>
<dbReference type="PROSITE" id="PS00866">
    <property type="entry name" value="CPSASE_1"/>
    <property type="match status" value="1"/>
</dbReference>
<dbReference type="InterPro" id="IPR016185">
    <property type="entry name" value="PreATP-grasp_dom_sf"/>
</dbReference>
<dbReference type="SUPFAM" id="SSF56059">
    <property type="entry name" value="Glutathione synthetase ATP-binding domain-like"/>
    <property type="match status" value="1"/>
</dbReference>
<dbReference type="InterPro" id="IPR011053">
    <property type="entry name" value="Single_hybrid_motif"/>
</dbReference>
<dbReference type="InterPro" id="IPR000089">
    <property type="entry name" value="Biotin_lipoyl"/>
</dbReference>
<feature type="domain" description="Biotin carboxylation" evidence="10">
    <location>
        <begin position="654"/>
        <end position="1100"/>
    </location>
</feature>
<dbReference type="Gene3D" id="2.40.100.10">
    <property type="entry name" value="Cyclophilin-like"/>
    <property type="match status" value="2"/>
</dbReference>
<dbReference type="SUPFAM" id="SSF50891">
    <property type="entry name" value="Cyclophilin-like"/>
    <property type="match status" value="2"/>
</dbReference>
<dbReference type="SMART" id="SM00878">
    <property type="entry name" value="Biotin_carb_C"/>
    <property type="match status" value="1"/>
</dbReference>
<dbReference type="SMART" id="SM00797">
    <property type="entry name" value="AHS2"/>
    <property type="match status" value="1"/>
</dbReference>
<dbReference type="InterPro" id="IPR014084">
    <property type="entry name" value="Urea_COase"/>
</dbReference>
<dbReference type="NCBIfam" id="TIGR02712">
    <property type="entry name" value="urea_carbox"/>
    <property type="match status" value="1"/>
</dbReference>
<dbReference type="Pfam" id="PF02786">
    <property type="entry name" value="CPSase_L_D2"/>
    <property type="match status" value="1"/>
</dbReference>
<dbReference type="Pfam" id="PF01425">
    <property type="entry name" value="Amidase"/>
    <property type="match status" value="1"/>
</dbReference>
<evidence type="ECO:0000256" key="5">
    <source>
        <dbReference type="ARBA" id="ARBA00022840"/>
    </source>
</evidence>
<dbReference type="Pfam" id="PF02682">
    <property type="entry name" value="CT_C_D"/>
    <property type="match status" value="1"/>
</dbReference>
<dbReference type="PROSITE" id="PS50975">
    <property type="entry name" value="ATP_GRASP"/>
    <property type="match status" value="1"/>
</dbReference>
<dbReference type="InterPro" id="IPR053844">
    <property type="entry name" value="AH_C"/>
</dbReference>
<feature type="domain" description="ATP-grasp" evidence="9">
    <location>
        <begin position="773"/>
        <end position="971"/>
    </location>
</feature>
<dbReference type="NCBIfam" id="TIGR02713">
    <property type="entry name" value="allophanate_hyd"/>
    <property type="match status" value="1"/>
</dbReference>
<comment type="caution">
    <text evidence="11">The sequence shown here is derived from an EMBL/GenBank/DDBJ whole genome shotgun (WGS) entry which is preliminary data.</text>
</comment>
<dbReference type="SUPFAM" id="SSF160467">
    <property type="entry name" value="PH0987 N-terminal domain-like"/>
    <property type="match status" value="1"/>
</dbReference>
<keyword evidence="2" id="KW-0436">Ligase</keyword>
<gene>
    <name evidence="11" type="ORF">CCUS01_09469</name>
</gene>
<dbReference type="PANTHER" id="PTHR18866">
    <property type="entry name" value="CARBOXYLASE:PYRUVATE/ACETYL-COA/PROPIONYL-COA CARBOXYLASE"/>
    <property type="match status" value="1"/>
</dbReference>
<dbReference type="InterPro" id="IPR036928">
    <property type="entry name" value="AS_sf"/>
</dbReference>
<keyword evidence="3 7" id="KW-0547">Nucleotide-binding</keyword>
<evidence type="ECO:0000259" key="8">
    <source>
        <dbReference type="PROSITE" id="PS50968"/>
    </source>
</evidence>
<dbReference type="SUPFAM" id="SSF75304">
    <property type="entry name" value="Amidase signature (AS) enzymes"/>
    <property type="match status" value="1"/>
</dbReference>
<comment type="cofactor">
    <cofactor evidence="1">
        <name>biotin</name>
        <dbReference type="ChEBI" id="CHEBI:57586"/>
    </cofactor>
</comment>
<dbReference type="InterPro" id="IPR005479">
    <property type="entry name" value="CPAse_ATP-bd"/>
</dbReference>
<evidence type="ECO:0000256" key="7">
    <source>
        <dbReference type="PROSITE-ProRule" id="PRU00409"/>
    </source>
</evidence>
<evidence type="ECO:0000256" key="4">
    <source>
        <dbReference type="ARBA" id="ARBA00022801"/>
    </source>
</evidence>
<dbReference type="SUPFAM" id="SSF51230">
    <property type="entry name" value="Single hybrid motif"/>
    <property type="match status" value="1"/>
</dbReference>
<dbReference type="Pfam" id="PF21986">
    <property type="entry name" value="AH_C"/>
    <property type="match status" value="1"/>
</dbReference>
<dbReference type="GO" id="GO:0005524">
    <property type="term" value="F:ATP binding"/>
    <property type="evidence" value="ECO:0007669"/>
    <property type="project" value="UniProtKB-UniRule"/>
</dbReference>
<dbReference type="Gene3D" id="2.40.50.100">
    <property type="match status" value="1"/>
</dbReference>
<name>A0AAI9XPE2_9PEZI</name>
<feature type="domain" description="Lipoyl-binding" evidence="8">
    <location>
        <begin position="1805"/>
        <end position="1878"/>
    </location>
</feature>
<evidence type="ECO:0000256" key="3">
    <source>
        <dbReference type="ARBA" id="ARBA00022741"/>
    </source>
</evidence>
<evidence type="ECO:0000256" key="6">
    <source>
        <dbReference type="ARBA" id="ARBA00023267"/>
    </source>
</evidence>
<dbReference type="InterPro" id="IPR050856">
    <property type="entry name" value="Biotin_carboxylase_complex"/>
</dbReference>
<dbReference type="PANTHER" id="PTHR18866:SF128">
    <property type="entry name" value="UREA AMIDOLYASE"/>
    <property type="match status" value="1"/>
</dbReference>
<dbReference type="InterPro" id="IPR023631">
    <property type="entry name" value="Amidase_dom"/>
</dbReference>
<keyword evidence="12" id="KW-1185">Reference proteome</keyword>
<evidence type="ECO:0000256" key="1">
    <source>
        <dbReference type="ARBA" id="ARBA00001953"/>
    </source>
</evidence>
<keyword evidence="4" id="KW-0378">Hydrolase</keyword>
<accession>A0AAI9XPE2</accession>
<dbReference type="InterPro" id="IPR011764">
    <property type="entry name" value="Biotin_carboxylation_dom"/>
</dbReference>
<proteinExistence type="predicted"/>
<keyword evidence="5 7" id="KW-0067">ATP-binding</keyword>
<dbReference type="InterPro" id="IPR014085">
    <property type="entry name" value="Allophanate_hydrolase"/>
</dbReference>
<dbReference type="Proteomes" id="UP001239213">
    <property type="component" value="Unassembled WGS sequence"/>
</dbReference>
<dbReference type="NCBIfam" id="NF006043">
    <property type="entry name" value="PRK08186.1"/>
    <property type="match status" value="1"/>
</dbReference>
<dbReference type="Pfam" id="PF02785">
    <property type="entry name" value="Biotin_carb_C"/>
    <property type="match status" value="1"/>
</dbReference>
<reference evidence="11" key="1">
    <citation type="submission" date="2016-11" db="EMBL/GenBank/DDBJ databases">
        <title>The genome sequence of Colletotrichum cuscutae.</title>
        <authorList>
            <person name="Baroncelli R."/>
        </authorList>
    </citation>
    <scope>NUCLEOTIDE SEQUENCE</scope>
    <source>
        <strain evidence="11">IMI 304802</strain>
    </source>
</reference>
<keyword evidence="6" id="KW-0092">Biotin</keyword>
<sequence>MGALMSSSCPVLLVRVIPIAQGVHGYFGRMNMGLHSLIGSTSQDTFPLTIPEWRDAQEAGDGLSRLLSLRESEATLNSNAWIALATPSQIEQQWAYAGSLRLTGASLPLFGVPFAAKDNIDVASFPTTAACPSFANGPVDQDAAIIDRLKAAGAIVLGKTNLDQFATGLVGTRSPYGPVGNSFDPARVSGGSSSGSSVVVARGVVPFSLGTDTAGSGRVPAGLNNLVGVKPTRGALSTTGVLPACRSLDCVSIFALTVDDAETVLALAEGFDPKDSFSRARPDGPSMVEGHRMAICDDPPWFGKTEQSVAYAKALEKAETLGWTLEPKDFSPLFRLASLLYEGPWVAERYAAIRDFIEENGDKMDPTVREIILKAKNFNAADLFASEYLRQELTREIEYRFGNFDAILVPTSPTFPTIEDLAREPIKENAYLGTYTNFVNFMDWTALAIPAGFRSDGLPFGITLISSTWDEPKLLSLAREWLCTAPRPLGATKIERLEARKVDAVAAGEPKTTRLVVVGAHLTGFPLNKDLTSRGGTLETATTTSPSYKFYSLDTGGTVKKPGLKRVQAGGSAIQVEVWSMPTTEVGSFLSTVPSPLGMGSVELVDGSWAPGFICEPYGLEGATDITEFGGWRAFIKSLSPEDSHLDSNPNTRDIKTVLIANRGEIAVRIIRTLHSMGIRTVSIHSSTDARSPHVRNADVSLPLEGTSVSETYLNGSQIISLAKEAGVDAIIPGYGFLAENADFASAVEAEGMVWVGPTAEQMRQLGLKHLAREVAIGAGVPVVPGSKNLLKSADEALTEADRIKYPVMLKSTAGGGGIGLKRCDDAASLVEAFESVQRLAQANFGDAGVFVEHFIERARHIEVQVIGNGEGNVTSAGERDCSLQRRNQKVIEESPATFVPLDVRKKMRKAAVNLASAVKYRNVGTVEFIYDVDTSEFYFLEVNTRLQVEHPVTESVTGLDLVECMIRVASGDSEKIFDKPEGLEVTSAAIEVRVYAESPLQNFRPSPGRLLDISFPDDVRVDTWVEPGMEMSSSYDPLVAKIIATGEDRTAAIAKLADALERTVITGVETNLNYVRHIVASEMFKSGNFTTTSLNTFTFEFSVFEVVDPGTLTVVQDFPGRKGLWHVGVPPSGPFDDYSFRLANSLVGNDSRAAGLECTIYGPSLLFHCDAVVAVTGATAEVKIDKESVSQNAVFSIKRGQTLFIGGATSGYRSYLAIRGGVAVPEIFNSRSTFALGQVGGHNGRNLRSGDLLPVGNLTATLPSTASGPATPIPSDPGNANWSIGVVPGQHSAPEHFTEQGFNTLFAGEWVVHYNSNRVGIRLDGPKPQWARQTGGEAGLHPSNIHDSPYSVGSVSFTGDEAVILTCDGPSLGGFVVFCVVASAEMWKLGQLRPGDKVKLQPIGVDDALFLEAALERSIAELTPLVVDVTPLANSPTTPDSNPLLGDIGSAGRRIAVRQAGDNAMLLEFGTEDVFSLRQSFQIFSFIARHKTHPIPHVLELSPGVRTLHVQYTPKQAPATILSVLRAHEASLGDVAIPPSIPSRTFHLPLAFDDSVSRAAVARYAATIRATAPWLPSNVDFLRHLNALPSPADVERIFLDATFLILGLGDVFLGSPCAVPLDPRHRLFGTKYNPSRSFTPRGAVGIGGQYMCIYGMDSPGGYQLVGRTVPIWDDVAASAVVSRSRGTGSRTDTAGEQQQQQPWMFRLFDRISYYPIPEPDLDAAITQGRISDLVRIEEGSLDLAEYESWLAANEADIEATRNLRAEAIRNVPFMEELLQPYNPPESERERHGIFGEDGDGSSDGGVVGERIKAQMPGRCWKCEVKAGDEVEVGDALVWIESNKMEIKIGSPVKGRVVKMLVAEGDVVGPFDDLLVVATE</sequence>
<evidence type="ECO:0000256" key="2">
    <source>
        <dbReference type="ARBA" id="ARBA00022598"/>
    </source>
</evidence>
<evidence type="ECO:0000313" key="12">
    <source>
        <dbReference type="Proteomes" id="UP001239213"/>
    </source>
</evidence>
<dbReference type="Gene3D" id="3.90.1300.10">
    <property type="entry name" value="Amidase signature (AS) domain"/>
    <property type="match status" value="1"/>
</dbReference>
<evidence type="ECO:0000313" key="11">
    <source>
        <dbReference type="EMBL" id="KAK1458370.1"/>
    </source>
</evidence>
<dbReference type="PROSITE" id="PS50979">
    <property type="entry name" value="BC"/>
    <property type="match status" value="1"/>
</dbReference>
<dbReference type="Gene3D" id="3.10.490.10">
    <property type="entry name" value="Gamma-glutamyl cyclotransferase-like"/>
    <property type="match status" value="1"/>
</dbReference>
<dbReference type="InterPro" id="IPR005481">
    <property type="entry name" value="BC-like_N"/>
</dbReference>
<dbReference type="Pfam" id="PF02626">
    <property type="entry name" value="CT_A_B"/>
    <property type="match status" value="1"/>
</dbReference>
<dbReference type="SUPFAM" id="SSF52440">
    <property type="entry name" value="PreATP-grasp domain"/>
    <property type="match status" value="1"/>
</dbReference>
<dbReference type="EMBL" id="MPDP01000279">
    <property type="protein sequence ID" value="KAK1458370.1"/>
    <property type="molecule type" value="Genomic_DNA"/>
</dbReference>
<dbReference type="Pfam" id="PF00289">
    <property type="entry name" value="Biotin_carb_N"/>
    <property type="match status" value="1"/>
</dbReference>
<dbReference type="CDD" id="cd06850">
    <property type="entry name" value="biotinyl_domain"/>
    <property type="match status" value="1"/>
</dbReference>
<dbReference type="Gene3D" id="1.20.58.1700">
    <property type="match status" value="1"/>
</dbReference>
<dbReference type="GO" id="GO:0016787">
    <property type="term" value="F:hydrolase activity"/>
    <property type="evidence" value="ECO:0007669"/>
    <property type="project" value="UniProtKB-KW"/>
</dbReference>
<dbReference type="InterPro" id="IPR003778">
    <property type="entry name" value="CT_A_B"/>
</dbReference>
<dbReference type="NCBIfam" id="TIGR00724">
    <property type="entry name" value="urea_amlyse_rel"/>
    <property type="match status" value="1"/>
</dbReference>
<dbReference type="Gene3D" id="3.30.1360.40">
    <property type="match status" value="1"/>
</dbReference>
<dbReference type="SMART" id="SM00796">
    <property type="entry name" value="AHS1"/>
    <property type="match status" value="1"/>
</dbReference>
<dbReference type="PROSITE" id="PS00867">
    <property type="entry name" value="CPSASE_2"/>
    <property type="match status" value="1"/>
</dbReference>
<protein>
    <submittedName>
        <fullName evidence="11">Urea carboxylase</fullName>
    </submittedName>
</protein>
<dbReference type="Pfam" id="PF00364">
    <property type="entry name" value="Biotin_lipoyl"/>
    <property type="match status" value="1"/>
</dbReference>
<dbReference type="InterPro" id="IPR029000">
    <property type="entry name" value="Cyclophilin-like_dom_sf"/>
</dbReference>
<dbReference type="SUPFAM" id="SSF51246">
    <property type="entry name" value="Rudiment single hybrid motif"/>
    <property type="match status" value="1"/>
</dbReference>
<dbReference type="GO" id="GO:0046872">
    <property type="term" value="F:metal ion binding"/>
    <property type="evidence" value="ECO:0007669"/>
    <property type="project" value="InterPro"/>
</dbReference>
<dbReference type="PROSITE" id="PS50968">
    <property type="entry name" value="BIOTINYL_LIPOYL"/>
    <property type="match status" value="1"/>
</dbReference>
<dbReference type="InterPro" id="IPR011761">
    <property type="entry name" value="ATP-grasp"/>
</dbReference>
<organism evidence="11 12">
    <name type="scientific">Colletotrichum cuscutae</name>
    <dbReference type="NCBI Taxonomy" id="1209917"/>
    <lineage>
        <taxon>Eukaryota</taxon>
        <taxon>Fungi</taxon>
        <taxon>Dikarya</taxon>
        <taxon>Ascomycota</taxon>
        <taxon>Pezizomycotina</taxon>
        <taxon>Sordariomycetes</taxon>
        <taxon>Hypocreomycetidae</taxon>
        <taxon>Glomerellales</taxon>
        <taxon>Glomerellaceae</taxon>
        <taxon>Colletotrichum</taxon>
        <taxon>Colletotrichum acutatum species complex</taxon>
    </lineage>
</organism>
<dbReference type="InterPro" id="IPR011054">
    <property type="entry name" value="Rudment_hybrid_motif"/>
</dbReference>